<accession>A0A645JPN4</accession>
<evidence type="ECO:0000313" key="1">
    <source>
        <dbReference type="EMBL" id="MPN64699.1"/>
    </source>
</evidence>
<comment type="caution">
    <text evidence="1">The sequence shown here is derived from an EMBL/GenBank/DDBJ whole genome shotgun (WGS) entry which is preliminary data.</text>
</comment>
<organism evidence="1">
    <name type="scientific">bioreactor metagenome</name>
    <dbReference type="NCBI Taxonomy" id="1076179"/>
    <lineage>
        <taxon>unclassified sequences</taxon>
        <taxon>metagenomes</taxon>
        <taxon>ecological metagenomes</taxon>
    </lineage>
</organism>
<dbReference type="EMBL" id="VSSQ01145930">
    <property type="protein sequence ID" value="MPN64699.1"/>
    <property type="molecule type" value="Genomic_DNA"/>
</dbReference>
<sequence length="127" mass="14277">MLRKILLESVQLIGVNQCSRRIIGVTKVDRFCLWSNGGQYFVKIRNQGVLVHGNFHQLATAALNVVIIAGVGRRRKDDLIPRLDKHLGDEAQTRCSALGHHDFIRGQAVFFGELLAQRLRAHVRIAV</sequence>
<gene>
    <name evidence="1" type="ORF">SDC9_212475</name>
</gene>
<proteinExistence type="predicted"/>
<name>A0A645JPN4_9ZZZZ</name>
<protein>
    <submittedName>
        <fullName evidence="1">Uncharacterized protein</fullName>
    </submittedName>
</protein>
<dbReference type="AlphaFoldDB" id="A0A645JPN4"/>
<reference evidence="1" key="1">
    <citation type="submission" date="2019-08" db="EMBL/GenBank/DDBJ databases">
        <authorList>
            <person name="Kucharzyk K."/>
            <person name="Murdoch R.W."/>
            <person name="Higgins S."/>
            <person name="Loffler F."/>
        </authorList>
    </citation>
    <scope>NUCLEOTIDE SEQUENCE</scope>
</reference>